<evidence type="ECO:0000313" key="2">
    <source>
        <dbReference type="EMBL" id="AKF08552.1"/>
    </source>
</evidence>
<proteinExistence type="predicted"/>
<organism evidence="2 3">
    <name type="scientific">Sandaracinus amylolyticus</name>
    <dbReference type="NCBI Taxonomy" id="927083"/>
    <lineage>
        <taxon>Bacteria</taxon>
        <taxon>Pseudomonadati</taxon>
        <taxon>Myxococcota</taxon>
        <taxon>Polyangia</taxon>
        <taxon>Polyangiales</taxon>
        <taxon>Sandaracinaceae</taxon>
        <taxon>Sandaracinus</taxon>
    </lineage>
</organism>
<dbReference type="AlphaFoldDB" id="A0A0F6W6J9"/>
<dbReference type="InterPro" id="IPR050266">
    <property type="entry name" value="AB_hydrolase_sf"/>
</dbReference>
<keyword evidence="2" id="KW-0378">Hydrolase</keyword>
<evidence type="ECO:0000259" key="1">
    <source>
        <dbReference type="Pfam" id="PF00561"/>
    </source>
</evidence>
<protein>
    <submittedName>
        <fullName evidence="2">Hydrolase, alpha/beta fold family</fullName>
    </submittedName>
</protein>
<dbReference type="Gene3D" id="3.40.50.1820">
    <property type="entry name" value="alpha/beta hydrolase"/>
    <property type="match status" value="1"/>
</dbReference>
<dbReference type="EMBL" id="CP011125">
    <property type="protein sequence ID" value="AKF08552.1"/>
    <property type="molecule type" value="Genomic_DNA"/>
</dbReference>
<reference evidence="2 3" key="1">
    <citation type="submission" date="2015-03" db="EMBL/GenBank/DDBJ databases">
        <title>Genome assembly of Sandaracinus amylolyticus DSM 53668.</title>
        <authorList>
            <person name="Sharma G."/>
            <person name="Subramanian S."/>
        </authorList>
    </citation>
    <scope>NUCLEOTIDE SEQUENCE [LARGE SCALE GENOMIC DNA]</scope>
    <source>
        <strain evidence="2 3">DSM 53668</strain>
    </source>
</reference>
<dbReference type="STRING" id="927083.DB32_005701"/>
<dbReference type="InterPro" id="IPR000073">
    <property type="entry name" value="AB_hydrolase_1"/>
</dbReference>
<keyword evidence="3" id="KW-1185">Reference proteome</keyword>
<dbReference type="RefSeq" id="WP_053238981.1">
    <property type="nucleotide sequence ID" value="NZ_CP011125.1"/>
</dbReference>
<dbReference type="Proteomes" id="UP000034883">
    <property type="component" value="Chromosome"/>
</dbReference>
<dbReference type="GO" id="GO:0016787">
    <property type="term" value="F:hydrolase activity"/>
    <property type="evidence" value="ECO:0007669"/>
    <property type="project" value="UniProtKB-KW"/>
</dbReference>
<feature type="domain" description="AB hydrolase-1" evidence="1">
    <location>
        <begin position="22"/>
        <end position="126"/>
    </location>
</feature>
<name>A0A0F6W6J9_9BACT</name>
<dbReference type="KEGG" id="samy:DB32_005701"/>
<dbReference type="InterPro" id="IPR029058">
    <property type="entry name" value="AB_hydrolase_fold"/>
</dbReference>
<dbReference type="PRINTS" id="PR00111">
    <property type="entry name" value="ABHYDROLASE"/>
</dbReference>
<dbReference type="Pfam" id="PF00561">
    <property type="entry name" value="Abhydrolase_1"/>
    <property type="match status" value="1"/>
</dbReference>
<dbReference type="OrthoDB" id="9780765at2"/>
<gene>
    <name evidence="2" type="ORF">DB32_005701</name>
</gene>
<dbReference type="PANTHER" id="PTHR43798">
    <property type="entry name" value="MONOACYLGLYCEROL LIPASE"/>
    <property type="match status" value="1"/>
</dbReference>
<dbReference type="SUPFAM" id="SSF53474">
    <property type="entry name" value="alpha/beta-Hydrolases"/>
    <property type="match status" value="1"/>
</dbReference>
<sequence length="261" mass="27883">MRVRTSDGHELSVRTIGEGRLPVLFVHGWMVSSSVWDEMLEAMQPRDQRWILPDLRGTGASDRPSQGHGIEQHAEDLIAVADAVGASRFAIVGHSMGGQLAQLLAARHPDRVLGVVLLSPVPASGIPLPPEVVELFSTCAGDRAKQTGILGAACKDLSEASRERLLEHSLQTSDAAIREGFDSWRAGGFAHELAAVRAPVLCVACDDPFLPPEFLRATVVDPIARGTLVHLPGPGHYLPNERPRETAAIVAAFLAALPTDA</sequence>
<accession>A0A0F6W6J9</accession>
<evidence type="ECO:0000313" key="3">
    <source>
        <dbReference type="Proteomes" id="UP000034883"/>
    </source>
</evidence>